<evidence type="ECO:0000256" key="1">
    <source>
        <dbReference type="ARBA" id="ARBA00004370"/>
    </source>
</evidence>
<dbReference type="KEGG" id="psym:J1N51_11710"/>
<dbReference type="SUPFAM" id="SSF161084">
    <property type="entry name" value="MAPEG domain-like"/>
    <property type="match status" value="1"/>
</dbReference>
<gene>
    <name evidence="6" type="ORF">J1N51_11710</name>
</gene>
<name>A0A975HHP2_9GAMM</name>
<dbReference type="PANTHER" id="PTHR35371">
    <property type="entry name" value="INNER MEMBRANE PROTEIN"/>
    <property type="match status" value="1"/>
</dbReference>
<feature type="transmembrane region" description="Helical" evidence="5">
    <location>
        <begin position="90"/>
        <end position="110"/>
    </location>
</feature>
<keyword evidence="3 5" id="KW-1133">Transmembrane helix</keyword>
<evidence type="ECO:0000313" key="6">
    <source>
        <dbReference type="EMBL" id="QTH63391.1"/>
    </source>
</evidence>
<feature type="transmembrane region" description="Helical" evidence="5">
    <location>
        <begin position="116"/>
        <end position="135"/>
    </location>
</feature>
<dbReference type="Pfam" id="PF01124">
    <property type="entry name" value="MAPEG"/>
    <property type="match status" value="1"/>
</dbReference>
<keyword evidence="2 5" id="KW-0812">Transmembrane</keyword>
<feature type="transmembrane region" description="Helical" evidence="5">
    <location>
        <begin position="6"/>
        <end position="27"/>
    </location>
</feature>
<evidence type="ECO:0000256" key="2">
    <source>
        <dbReference type="ARBA" id="ARBA00022692"/>
    </source>
</evidence>
<dbReference type="AlphaFoldDB" id="A0A975HHP2"/>
<dbReference type="EMBL" id="CP072110">
    <property type="protein sequence ID" value="QTH63391.1"/>
    <property type="molecule type" value="Genomic_DNA"/>
</dbReference>
<dbReference type="GO" id="GO:0016020">
    <property type="term" value="C:membrane"/>
    <property type="evidence" value="ECO:0007669"/>
    <property type="project" value="UniProtKB-SubCell"/>
</dbReference>
<dbReference type="Proteomes" id="UP000682739">
    <property type="component" value="Chromosome"/>
</dbReference>
<evidence type="ECO:0000256" key="5">
    <source>
        <dbReference type="SAM" id="Phobius"/>
    </source>
</evidence>
<accession>A0A975HHP2</accession>
<protein>
    <submittedName>
        <fullName evidence="6">MAPEG family protein</fullName>
    </submittedName>
</protein>
<evidence type="ECO:0000313" key="7">
    <source>
        <dbReference type="Proteomes" id="UP000682739"/>
    </source>
</evidence>
<dbReference type="PANTHER" id="PTHR35371:SF1">
    <property type="entry name" value="BLR7753 PROTEIN"/>
    <property type="match status" value="1"/>
</dbReference>
<organism evidence="6 7">
    <name type="scientific">Psychrosphaera ytuae</name>
    <dbReference type="NCBI Taxonomy" id="2820710"/>
    <lineage>
        <taxon>Bacteria</taxon>
        <taxon>Pseudomonadati</taxon>
        <taxon>Pseudomonadota</taxon>
        <taxon>Gammaproteobacteria</taxon>
        <taxon>Alteromonadales</taxon>
        <taxon>Pseudoalteromonadaceae</taxon>
        <taxon>Psychrosphaera</taxon>
    </lineage>
</organism>
<keyword evidence="7" id="KW-1185">Reference proteome</keyword>
<comment type="subcellular location">
    <subcellularLocation>
        <location evidence="1">Membrane</location>
    </subcellularLocation>
</comment>
<dbReference type="InterPro" id="IPR001129">
    <property type="entry name" value="Membr-assoc_MAPEG"/>
</dbReference>
<dbReference type="RefSeq" id="WP_208831448.1">
    <property type="nucleotide sequence ID" value="NZ_CP072110.1"/>
</dbReference>
<sequence>MSDAQIIIYSLIYAAFLPYLAKVPLAYAMHKQGTKFRPGYDNKQPREQQRQLTGFGARCLAAHENSFEALIIYAPAVLLLIATDNVSRHMAILALAFMCFRTLYVIFYWLDWDKLRSLSWLLGIACAFTMMVNCLPS</sequence>
<reference evidence="6" key="1">
    <citation type="submission" date="2021-03" db="EMBL/GenBank/DDBJ databases">
        <title>Description of Psychrosphaera ytuae sp. nov. isolated from deep sea sediment of South China Sea.</title>
        <authorList>
            <person name="Zhang J."/>
            <person name="Xu X.-D."/>
        </authorList>
    </citation>
    <scope>NUCLEOTIDE SEQUENCE</scope>
    <source>
        <strain evidence="6">MTZ26</strain>
    </source>
</reference>
<proteinExistence type="predicted"/>
<dbReference type="InterPro" id="IPR023352">
    <property type="entry name" value="MAPEG-like_dom_sf"/>
</dbReference>
<dbReference type="Gene3D" id="1.20.120.550">
    <property type="entry name" value="Membrane associated eicosanoid/glutathione metabolism-like domain"/>
    <property type="match status" value="1"/>
</dbReference>
<evidence type="ECO:0000256" key="3">
    <source>
        <dbReference type="ARBA" id="ARBA00022989"/>
    </source>
</evidence>
<evidence type="ECO:0000256" key="4">
    <source>
        <dbReference type="ARBA" id="ARBA00023136"/>
    </source>
</evidence>
<keyword evidence="4 5" id="KW-0472">Membrane</keyword>